<feature type="transmembrane region" description="Helical" evidence="11">
    <location>
        <begin position="12"/>
        <end position="33"/>
    </location>
</feature>
<comment type="caution">
    <text evidence="13">The sequence shown here is derived from an EMBL/GenBank/DDBJ whole genome shotgun (WGS) entry which is preliminary data.</text>
</comment>
<evidence type="ECO:0000256" key="8">
    <source>
        <dbReference type="ARBA" id="ARBA00023136"/>
    </source>
</evidence>
<dbReference type="Proteomes" id="UP001595798">
    <property type="component" value="Unassembled WGS sequence"/>
</dbReference>
<keyword evidence="3" id="KW-1003">Cell membrane</keyword>
<keyword evidence="8 11" id="KW-0472">Membrane</keyword>
<dbReference type="RefSeq" id="WP_379888349.1">
    <property type="nucleotide sequence ID" value="NZ_JBHSDI010000050.1"/>
</dbReference>
<evidence type="ECO:0000256" key="6">
    <source>
        <dbReference type="ARBA" id="ARBA00022692"/>
    </source>
</evidence>
<evidence type="ECO:0000256" key="4">
    <source>
        <dbReference type="ARBA" id="ARBA00022481"/>
    </source>
</evidence>
<dbReference type="InterPro" id="IPR012902">
    <property type="entry name" value="N_methyl_site"/>
</dbReference>
<dbReference type="InterPro" id="IPR022346">
    <property type="entry name" value="T2SS_GspH"/>
</dbReference>
<dbReference type="EMBL" id="JBHSDI010000050">
    <property type="protein sequence ID" value="MFC4260128.1"/>
    <property type="molecule type" value="Genomic_DNA"/>
</dbReference>
<evidence type="ECO:0000313" key="13">
    <source>
        <dbReference type="EMBL" id="MFC4260128.1"/>
    </source>
</evidence>
<gene>
    <name evidence="13" type="ORF">ACFOZ5_13980</name>
</gene>
<dbReference type="NCBIfam" id="TIGR02532">
    <property type="entry name" value="IV_pilin_GFxxxE"/>
    <property type="match status" value="1"/>
</dbReference>
<keyword evidence="5" id="KW-0997">Cell inner membrane</keyword>
<feature type="domain" description="General secretion pathway GspH" evidence="12">
    <location>
        <begin position="47"/>
        <end position="153"/>
    </location>
</feature>
<evidence type="ECO:0000256" key="3">
    <source>
        <dbReference type="ARBA" id="ARBA00022475"/>
    </source>
</evidence>
<dbReference type="Pfam" id="PF07963">
    <property type="entry name" value="N_methyl"/>
    <property type="match status" value="1"/>
</dbReference>
<sequence>MSCRPDYQTGVTLLELMITLAVLAIVIAIAVPASGKLIQTNQSKAVTQQLYRALQFTRAEAIKRGTRVVLCPLNRQTGRCTSDWNQSLAVFPDTNRDGTLPAPDAIVLETPPVPAGSLHMSPGNRKLIRFDAIGYSPGSMGNLTYCPRDADTDPVVIRQLVLTLYGRVRWARDSDGDSVVENSRGNPVTCAGR</sequence>
<evidence type="ECO:0000256" key="11">
    <source>
        <dbReference type="SAM" id="Phobius"/>
    </source>
</evidence>
<keyword evidence="4" id="KW-0488">Methylation</keyword>
<evidence type="ECO:0000259" key="12">
    <source>
        <dbReference type="Pfam" id="PF12019"/>
    </source>
</evidence>
<dbReference type="SUPFAM" id="SSF54523">
    <property type="entry name" value="Pili subunits"/>
    <property type="match status" value="1"/>
</dbReference>
<organism evidence="13 14">
    <name type="scientific">Marinobacter lacisalsi</name>
    <dbReference type="NCBI Taxonomy" id="475979"/>
    <lineage>
        <taxon>Bacteria</taxon>
        <taxon>Pseudomonadati</taxon>
        <taxon>Pseudomonadota</taxon>
        <taxon>Gammaproteobacteria</taxon>
        <taxon>Pseudomonadales</taxon>
        <taxon>Marinobacteraceae</taxon>
        <taxon>Marinobacter</taxon>
    </lineage>
</organism>
<evidence type="ECO:0000256" key="5">
    <source>
        <dbReference type="ARBA" id="ARBA00022519"/>
    </source>
</evidence>
<evidence type="ECO:0000256" key="2">
    <source>
        <dbReference type="ARBA" id="ARBA00021549"/>
    </source>
</evidence>
<evidence type="ECO:0000256" key="7">
    <source>
        <dbReference type="ARBA" id="ARBA00022989"/>
    </source>
</evidence>
<keyword evidence="6 11" id="KW-0812">Transmembrane</keyword>
<dbReference type="Gene3D" id="3.55.40.10">
    <property type="entry name" value="minor pseudopilin epsh domain"/>
    <property type="match status" value="1"/>
</dbReference>
<dbReference type="PROSITE" id="PS00409">
    <property type="entry name" value="PROKAR_NTER_METHYL"/>
    <property type="match status" value="1"/>
</dbReference>
<name>A0ABV8QL50_9GAMM</name>
<reference evidence="14" key="1">
    <citation type="journal article" date="2019" name="Int. J. Syst. Evol. Microbiol.">
        <title>The Global Catalogue of Microorganisms (GCM) 10K type strain sequencing project: providing services to taxonomists for standard genome sequencing and annotation.</title>
        <authorList>
            <consortium name="The Broad Institute Genomics Platform"/>
            <consortium name="The Broad Institute Genome Sequencing Center for Infectious Disease"/>
            <person name="Wu L."/>
            <person name="Ma J."/>
        </authorList>
    </citation>
    <scope>NUCLEOTIDE SEQUENCE [LARGE SCALE GENOMIC DNA]</scope>
    <source>
        <strain evidence="14">CECT 7297</strain>
    </source>
</reference>
<dbReference type="Pfam" id="PF12019">
    <property type="entry name" value="GspH"/>
    <property type="match status" value="1"/>
</dbReference>
<protein>
    <recommendedName>
        <fullName evidence="2">Type II secretion system protein H</fullName>
    </recommendedName>
    <alternativeName>
        <fullName evidence="10">General secretion pathway protein H</fullName>
    </alternativeName>
</protein>
<keyword evidence="14" id="KW-1185">Reference proteome</keyword>
<comment type="similarity">
    <text evidence="9">Belongs to the GSP H family.</text>
</comment>
<keyword evidence="7 11" id="KW-1133">Transmembrane helix</keyword>
<accession>A0ABV8QL50</accession>
<dbReference type="InterPro" id="IPR045584">
    <property type="entry name" value="Pilin-like"/>
</dbReference>
<evidence type="ECO:0000256" key="1">
    <source>
        <dbReference type="ARBA" id="ARBA00004377"/>
    </source>
</evidence>
<evidence type="ECO:0000256" key="9">
    <source>
        <dbReference type="ARBA" id="ARBA00025772"/>
    </source>
</evidence>
<evidence type="ECO:0000256" key="10">
    <source>
        <dbReference type="ARBA" id="ARBA00030775"/>
    </source>
</evidence>
<comment type="subcellular location">
    <subcellularLocation>
        <location evidence="1">Cell inner membrane</location>
        <topology evidence="1">Single-pass membrane protein</topology>
    </subcellularLocation>
</comment>
<evidence type="ECO:0000313" key="14">
    <source>
        <dbReference type="Proteomes" id="UP001595798"/>
    </source>
</evidence>
<proteinExistence type="inferred from homology"/>